<evidence type="ECO:0000256" key="9">
    <source>
        <dbReference type="SAM" id="MobiDB-lite"/>
    </source>
</evidence>
<feature type="compositionally biased region" description="Polar residues" evidence="9">
    <location>
        <begin position="158"/>
        <end position="169"/>
    </location>
</feature>
<dbReference type="Proteomes" id="UP001420932">
    <property type="component" value="Unassembled WGS sequence"/>
</dbReference>
<evidence type="ECO:0000259" key="10">
    <source>
        <dbReference type="PROSITE" id="PS51038"/>
    </source>
</evidence>
<evidence type="ECO:0000256" key="7">
    <source>
        <dbReference type="ARBA" id="ARBA00023242"/>
    </source>
</evidence>
<dbReference type="InterPro" id="IPR029063">
    <property type="entry name" value="SAM-dependent_MTases_sf"/>
</dbReference>
<keyword evidence="7" id="KW-0539">Nucleus</keyword>
<feature type="region of interest" description="Disordered" evidence="9">
    <location>
        <begin position="17"/>
        <end position="39"/>
    </location>
</feature>
<dbReference type="GO" id="GO:0044027">
    <property type="term" value="P:negative regulation of gene expression via chromosomal CpG island methylation"/>
    <property type="evidence" value="ECO:0007669"/>
    <property type="project" value="TreeGrafter"/>
</dbReference>
<dbReference type="PROSITE" id="PS51679">
    <property type="entry name" value="SAM_MT_C5"/>
    <property type="match status" value="1"/>
</dbReference>
<dbReference type="InterPro" id="IPR001525">
    <property type="entry name" value="C5_MeTfrase"/>
</dbReference>
<dbReference type="InterPro" id="IPR043151">
    <property type="entry name" value="BAH_sf"/>
</dbReference>
<evidence type="ECO:0000256" key="5">
    <source>
        <dbReference type="ARBA" id="ARBA00022691"/>
    </source>
</evidence>
<dbReference type="InterPro" id="IPR018117">
    <property type="entry name" value="C5_DNA_meth_AS"/>
</dbReference>
<sequence length="976" mass="105779">MAEEIFANGAIGELESSVSAPFVDQSGGGGGGCGDSPMEEELVANGAIGELESSVSAQFVDQSGSGGGGGDSAMAEEIFANGAIGGSESSLSAPFGDQSGGGCGDLAMAEEVVANGAIRGSESSISAPFVDQSGGGGGSSGVSAMAEEMVADGGIGGSESSLSAPFVNQSGGGSGSDGVSAMAEEMVADGAIGGSESSPFTPKVDLSVPSKKKKVDLSGGGCDSGVSKRILRNSARNVNSSEKILRRSGRNLNSSEVLRRSARNLSSSSPISTVVENAGSSRPKIVKASTKKSKSSSPIRSVDENVGSSRPSKSLKIAEGSTRKSKSSSSRVRFVGDPVPDEEARSRWPWRYEEKVNESKSRRSMSNSDDDDEMILNVKCHYAQADIGECIINLGDCAFVKGEKGGKNYIGRILEFFKTIDGEDYFRVQWFYRAEDTVDFKSSYASCDFFYDMKYCLDYSSFCTIASDDSLQSGYLSSSNNHCTTSMNKSQTDSEETQIYVPKKSEVALLDLYSGCGGMSTGLCLGAKLTPLNLVTRWALDCSTSACESLRENHPETQLYKRYGVERVDRTCRSNSKVSEASEVKDSVSSPEISPEDLEVSRLIDICYGDPSETGKRGLKFKGDADVICGGPPCQGISGYNRHRNTEAPLDDEKNRQIVVFMDIVKFLKPKYKLPQFPLPTHDVVVRYGVPCEFERSTVAYDEGQHRNLEKAVLLEDAISDLPAVTGDETRDEMPYGSPPKSQFQNFIRTSKHEMTGSLSNDSERRNRFVLYDHRPFPLSEETRLRIDQIPKRKGACFRDLPGVVVGPDNTVQLDPSMDRLLLPSGKPLVPNFALNFEGGKSRRNLNLRVKSFNQFALTYCFRPFARLWWDETVTTLLTTPDPRYLATLHPDQDRVLTARECARLQGFPDYYRFRGSITERYRQIGNAVAVPVSRALGYMLGMAHSKLSDDKPLAAPTRILPQQHSSVNDAISFED</sequence>
<name>A0AAP0ITU4_9MAGN</name>
<evidence type="ECO:0000256" key="6">
    <source>
        <dbReference type="ARBA" id="ARBA00023125"/>
    </source>
</evidence>
<protein>
    <recommendedName>
        <fullName evidence="2">DNA (cytosine-5-)-methyltransferase</fullName>
        <ecNumber evidence="2">2.1.1.37</ecNumber>
    </recommendedName>
</protein>
<keyword evidence="3 8" id="KW-0489">Methyltransferase</keyword>
<evidence type="ECO:0000256" key="4">
    <source>
        <dbReference type="ARBA" id="ARBA00022679"/>
    </source>
</evidence>
<dbReference type="Gene3D" id="2.30.30.490">
    <property type="match status" value="1"/>
</dbReference>
<keyword evidence="5 8" id="KW-0949">S-adenosyl-L-methionine</keyword>
<gene>
    <name evidence="11" type="ORF">Syun_018068</name>
</gene>
<dbReference type="EMBL" id="JBBNAF010000008">
    <property type="protein sequence ID" value="KAK9120451.1"/>
    <property type="molecule type" value="Genomic_DNA"/>
</dbReference>
<dbReference type="Pfam" id="PF00145">
    <property type="entry name" value="DNA_methylase"/>
    <property type="match status" value="1"/>
</dbReference>
<dbReference type="Gene3D" id="3.90.120.10">
    <property type="entry name" value="DNA Methylase, subunit A, domain 2"/>
    <property type="match status" value="1"/>
</dbReference>
<dbReference type="PANTHER" id="PTHR10629:SF34">
    <property type="entry name" value="DNA (CYTOSINE-5)-METHYLTRANSFERASE CMT2"/>
    <property type="match status" value="1"/>
</dbReference>
<dbReference type="GO" id="GO:0003886">
    <property type="term" value="F:DNA (cytosine-5-)-methyltransferase activity"/>
    <property type="evidence" value="ECO:0007669"/>
    <property type="project" value="UniProtKB-EC"/>
</dbReference>
<evidence type="ECO:0000256" key="2">
    <source>
        <dbReference type="ARBA" id="ARBA00011975"/>
    </source>
</evidence>
<dbReference type="GO" id="GO:0003682">
    <property type="term" value="F:chromatin binding"/>
    <property type="evidence" value="ECO:0007669"/>
    <property type="project" value="InterPro"/>
</dbReference>
<dbReference type="InterPro" id="IPR050390">
    <property type="entry name" value="C5-Methyltransferase"/>
</dbReference>
<dbReference type="PANTHER" id="PTHR10629">
    <property type="entry name" value="CYTOSINE-SPECIFIC METHYLTRANSFERASE"/>
    <property type="match status" value="1"/>
</dbReference>
<dbReference type="EC" id="2.1.1.37" evidence="2"/>
<feature type="region of interest" description="Disordered" evidence="9">
    <location>
        <begin position="153"/>
        <end position="342"/>
    </location>
</feature>
<dbReference type="PROSITE" id="PS51038">
    <property type="entry name" value="BAH"/>
    <property type="match status" value="1"/>
</dbReference>
<evidence type="ECO:0000256" key="3">
    <source>
        <dbReference type="ARBA" id="ARBA00022603"/>
    </source>
</evidence>
<evidence type="ECO:0000313" key="11">
    <source>
        <dbReference type="EMBL" id="KAK9120451.1"/>
    </source>
</evidence>
<dbReference type="GO" id="GO:0003677">
    <property type="term" value="F:DNA binding"/>
    <property type="evidence" value="ECO:0007669"/>
    <property type="project" value="UniProtKB-KW"/>
</dbReference>
<keyword evidence="12" id="KW-1185">Reference proteome</keyword>
<dbReference type="PROSITE" id="PS00094">
    <property type="entry name" value="C5_MTASE_1"/>
    <property type="match status" value="1"/>
</dbReference>
<dbReference type="InterPro" id="IPR031303">
    <property type="entry name" value="C5_meth_CS"/>
</dbReference>
<feature type="domain" description="BAH" evidence="10">
    <location>
        <begin position="390"/>
        <end position="524"/>
    </location>
</feature>
<comment type="caution">
    <text evidence="11">The sequence shown here is derived from an EMBL/GenBank/DDBJ whole genome shotgun (WGS) entry which is preliminary data.</text>
</comment>
<evidence type="ECO:0000256" key="1">
    <source>
        <dbReference type="ARBA" id="ARBA00004123"/>
    </source>
</evidence>
<dbReference type="AlphaFoldDB" id="A0AAP0ITU4"/>
<comment type="similarity">
    <text evidence="8">Belongs to the class I-like SAM-binding methyltransferase superfamily. C5-methyltransferase family.</text>
</comment>
<dbReference type="InterPro" id="IPR001025">
    <property type="entry name" value="BAH_dom"/>
</dbReference>
<reference evidence="11 12" key="1">
    <citation type="submission" date="2024-01" db="EMBL/GenBank/DDBJ databases">
        <title>Genome assemblies of Stephania.</title>
        <authorList>
            <person name="Yang L."/>
        </authorList>
    </citation>
    <scope>NUCLEOTIDE SEQUENCE [LARGE SCALE GENOMIC DNA]</scope>
    <source>
        <strain evidence="11">YNDBR</strain>
        <tissue evidence="11">Leaf</tissue>
    </source>
</reference>
<dbReference type="SUPFAM" id="SSF53335">
    <property type="entry name" value="S-adenosyl-L-methionine-dependent methyltransferases"/>
    <property type="match status" value="1"/>
</dbReference>
<keyword evidence="4 8" id="KW-0808">Transferase</keyword>
<comment type="subcellular location">
    <subcellularLocation>
        <location evidence="1">Nucleus</location>
    </subcellularLocation>
</comment>
<organism evidence="11 12">
    <name type="scientific">Stephania yunnanensis</name>
    <dbReference type="NCBI Taxonomy" id="152371"/>
    <lineage>
        <taxon>Eukaryota</taxon>
        <taxon>Viridiplantae</taxon>
        <taxon>Streptophyta</taxon>
        <taxon>Embryophyta</taxon>
        <taxon>Tracheophyta</taxon>
        <taxon>Spermatophyta</taxon>
        <taxon>Magnoliopsida</taxon>
        <taxon>Ranunculales</taxon>
        <taxon>Menispermaceae</taxon>
        <taxon>Menispermoideae</taxon>
        <taxon>Cissampelideae</taxon>
        <taxon>Stephania</taxon>
    </lineage>
</organism>
<dbReference type="Gene3D" id="3.40.50.150">
    <property type="entry name" value="Vaccinia Virus protein VP39"/>
    <property type="match status" value="3"/>
</dbReference>
<feature type="compositionally biased region" description="Low complexity" evidence="9">
    <location>
        <begin position="263"/>
        <end position="272"/>
    </location>
</feature>
<dbReference type="PROSITE" id="PS00095">
    <property type="entry name" value="C5_MTASE_2"/>
    <property type="match status" value="1"/>
</dbReference>
<accession>A0AAP0ITU4</accession>
<proteinExistence type="inferred from homology"/>
<keyword evidence="6" id="KW-0238">DNA-binding</keyword>
<evidence type="ECO:0000256" key="8">
    <source>
        <dbReference type="PROSITE-ProRule" id="PRU01016"/>
    </source>
</evidence>
<evidence type="ECO:0000313" key="12">
    <source>
        <dbReference type="Proteomes" id="UP001420932"/>
    </source>
</evidence>
<dbReference type="GO" id="GO:0005634">
    <property type="term" value="C:nucleus"/>
    <property type="evidence" value="ECO:0007669"/>
    <property type="project" value="UniProtKB-SubCell"/>
</dbReference>
<dbReference type="GO" id="GO:0032259">
    <property type="term" value="P:methylation"/>
    <property type="evidence" value="ECO:0007669"/>
    <property type="project" value="UniProtKB-KW"/>
</dbReference>
<feature type="active site" evidence="8">
    <location>
        <position position="634"/>
    </location>
</feature>